<dbReference type="RefSeq" id="WP_142575657.1">
    <property type="nucleotide sequence ID" value="NZ_BMMN01000023.1"/>
</dbReference>
<dbReference type="Pfam" id="PF13349">
    <property type="entry name" value="DUF4097"/>
    <property type="match status" value="1"/>
</dbReference>
<protein>
    <recommendedName>
        <fullName evidence="1">DUF4097 domain-containing protein</fullName>
    </recommendedName>
</protein>
<dbReference type="EMBL" id="BMMN01000023">
    <property type="protein sequence ID" value="GGO31333.1"/>
    <property type="molecule type" value="Genomic_DNA"/>
</dbReference>
<dbReference type="InterPro" id="IPR025164">
    <property type="entry name" value="Toastrack_DUF4097"/>
</dbReference>
<dbReference type="AlphaFoldDB" id="A0A8H9H5N5"/>
<reference evidence="2" key="1">
    <citation type="journal article" date="2014" name="Int. J. Syst. Evol. Microbiol.">
        <title>Complete genome sequence of Corynebacterium casei LMG S-19264T (=DSM 44701T), isolated from a smear-ripened cheese.</title>
        <authorList>
            <consortium name="US DOE Joint Genome Institute (JGI-PGF)"/>
            <person name="Walter F."/>
            <person name="Albersmeier A."/>
            <person name="Kalinowski J."/>
            <person name="Ruckert C."/>
        </authorList>
    </citation>
    <scope>NUCLEOTIDE SEQUENCE</scope>
    <source>
        <strain evidence="2">CGMCC 4.7138</strain>
    </source>
</reference>
<gene>
    <name evidence="2" type="ORF">GCM10011574_68880</name>
</gene>
<feature type="domain" description="DUF4097" evidence="1">
    <location>
        <begin position="55"/>
        <end position="259"/>
    </location>
</feature>
<keyword evidence="3" id="KW-1185">Reference proteome</keyword>
<proteinExistence type="predicted"/>
<evidence type="ECO:0000313" key="2">
    <source>
        <dbReference type="EMBL" id="GGO31333.1"/>
    </source>
</evidence>
<dbReference type="Proteomes" id="UP000653480">
    <property type="component" value="Unassembled WGS sequence"/>
</dbReference>
<dbReference type="OrthoDB" id="3367592at2"/>
<sequence>MPQWTIDSPGRLTFGEVTALNVRVVAGRLAVLASDGPPTLEVTEVDGSPLVVTHNDDDGRLTVAYKDLTWDGILGWLRPGPRRTTLTLTVPKTCAVQAGVVSASAVVAGMEGSTGVKGVSGEIVLDNVTGEVQAETVSGSVESRGLAGDLSFSTISGDLTVAEGRPRRLRTNTVSGRVTADLELEPTGHVTMHSVSGSIVVRLPHDVDTDVSVHTTSGRVESAFPELHITSAPGTRSLRGRLGGGMASLTATTMSGAVTLLSGPPAGRREEERA</sequence>
<organism evidence="2 3">
    <name type="scientific">Microbispora bryophytorum</name>
    <dbReference type="NCBI Taxonomy" id="1460882"/>
    <lineage>
        <taxon>Bacteria</taxon>
        <taxon>Bacillati</taxon>
        <taxon>Actinomycetota</taxon>
        <taxon>Actinomycetes</taxon>
        <taxon>Streptosporangiales</taxon>
        <taxon>Streptosporangiaceae</taxon>
        <taxon>Microbispora</taxon>
    </lineage>
</organism>
<comment type="caution">
    <text evidence="2">The sequence shown here is derived from an EMBL/GenBank/DDBJ whole genome shotgun (WGS) entry which is preliminary data.</text>
</comment>
<name>A0A8H9H5N5_9ACTN</name>
<evidence type="ECO:0000259" key="1">
    <source>
        <dbReference type="Pfam" id="PF13349"/>
    </source>
</evidence>
<reference evidence="2" key="2">
    <citation type="submission" date="2020-09" db="EMBL/GenBank/DDBJ databases">
        <authorList>
            <person name="Sun Q."/>
            <person name="Zhou Y."/>
        </authorList>
    </citation>
    <scope>NUCLEOTIDE SEQUENCE</scope>
    <source>
        <strain evidence="2">CGMCC 4.7138</strain>
    </source>
</reference>
<accession>A0A8H9H5N5</accession>
<evidence type="ECO:0000313" key="3">
    <source>
        <dbReference type="Proteomes" id="UP000653480"/>
    </source>
</evidence>